<dbReference type="Gene3D" id="3.40.1410.10">
    <property type="entry name" value="Chorismate lyase-like"/>
    <property type="match status" value="1"/>
</dbReference>
<dbReference type="InterPro" id="IPR036390">
    <property type="entry name" value="WH_DNA-bd_sf"/>
</dbReference>
<dbReference type="InterPro" id="IPR036388">
    <property type="entry name" value="WH-like_DNA-bd_sf"/>
</dbReference>
<accession>A0A2P8C7B5</accession>
<dbReference type="AlphaFoldDB" id="A0A2P8C7B5"/>
<dbReference type="Proteomes" id="UP000240542">
    <property type="component" value="Unassembled WGS sequence"/>
</dbReference>
<dbReference type="SMART" id="SM00345">
    <property type="entry name" value="HTH_GNTR"/>
    <property type="match status" value="1"/>
</dbReference>
<dbReference type="PANTHER" id="PTHR44846">
    <property type="entry name" value="MANNOSYL-D-GLYCERATE TRANSPORT/METABOLISM SYSTEM REPRESSOR MNGR-RELATED"/>
    <property type="match status" value="1"/>
</dbReference>
<dbReference type="Pfam" id="PF00392">
    <property type="entry name" value="GntR"/>
    <property type="match status" value="1"/>
</dbReference>
<comment type="caution">
    <text evidence="6">The sequence shown here is derived from an EMBL/GenBank/DDBJ whole genome shotgun (WGS) entry which is preliminary data.</text>
</comment>
<proteinExistence type="predicted"/>
<dbReference type="RefSeq" id="WP_170134418.1">
    <property type="nucleotide sequence ID" value="NZ_PYGA01000051.1"/>
</dbReference>
<dbReference type="InterPro" id="IPR028978">
    <property type="entry name" value="Chorismate_lyase_/UTRA_dom_sf"/>
</dbReference>
<feature type="domain" description="HTH gntR-type" evidence="5">
    <location>
        <begin position="4"/>
        <end position="72"/>
    </location>
</feature>
<evidence type="ECO:0000256" key="1">
    <source>
        <dbReference type="ARBA" id="ARBA00023015"/>
    </source>
</evidence>
<keyword evidence="3" id="KW-0804">Transcription</keyword>
<dbReference type="CDD" id="cd07377">
    <property type="entry name" value="WHTH_GntR"/>
    <property type="match status" value="1"/>
</dbReference>
<keyword evidence="1" id="KW-0805">Transcription regulation</keyword>
<keyword evidence="2 6" id="KW-0238">DNA-binding</keyword>
<dbReference type="InterPro" id="IPR000524">
    <property type="entry name" value="Tscrpt_reg_HTH_GntR"/>
</dbReference>
<reference evidence="6 7" key="1">
    <citation type="submission" date="2018-03" db="EMBL/GenBank/DDBJ databases">
        <title>Genomic Encyclopedia of Archaeal and Bacterial Type Strains, Phase II (KMG-II): from individual species to whole genera.</title>
        <authorList>
            <person name="Goeker M."/>
        </authorList>
    </citation>
    <scope>NUCLEOTIDE SEQUENCE [LARGE SCALE GENOMIC DNA]</scope>
    <source>
        <strain evidence="6 7">DSM 45312</strain>
    </source>
</reference>
<keyword evidence="7" id="KW-1185">Reference proteome</keyword>
<organism evidence="6 7">
    <name type="scientific">Murinocardiopsis flavida</name>
    <dbReference type="NCBI Taxonomy" id="645275"/>
    <lineage>
        <taxon>Bacteria</taxon>
        <taxon>Bacillati</taxon>
        <taxon>Actinomycetota</taxon>
        <taxon>Actinomycetes</taxon>
        <taxon>Streptosporangiales</taxon>
        <taxon>Nocardiopsidaceae</taxon>
        <taxon>Murinocardiopsis</taxon>
    </lineage>
</organism>
<dbReference type="InterPro" id="IPR011663">
    <property type="entry name" value="UTRA"/>
</dbReference>
<name>A0A2P8C7B5_9ACTN</name>
<evidence type="ECO:0000256" key="2">
    <source>
        <dbReference type="ARBA" id="ARBA00023125"/>
    </source>
</evidence>
<dbReference type="GO" id="GO:0003700">
    <property type="term" value="F:DNA-binding transcription factor activity"/>
    <property type="evidence" value="ECO:0007669"/>
    <property type="project" value="InterPro"/>
</dbReference>
<protein>
    <submittedName>
        <fullName evidence="6">DNA-binding GntR family transcriptional regulator</fullName>
    </submittedName>
</protein>
<evidence type="ECO:0000313" key="6">
    <source>
        <dbReference type="EMBL" id="PSK80860.1"/>
    </source>
</evidence>
<dbReference type="SUPFAM" id="SSF64288">
    <property type="entry name" value="Chorismate lyase-like"/>
    <property type="match status" value="1"/>
</dbReference>
<dbReference type="PROSITE" id="PS50949">
    <property type="entry name" value="HTH_GNTR"/>
    <property type="match status" value="1"/>
</dbReference>
<dbReference type="SUPFAM" id="SSF46785">
    <property type="entry name" value="Winged helix' DNA-binding domain"/>
    <property type="match status" value="1"/>
</dbReference>
<feature type="compositionally biased region" description="Basic residues" evidence="4">
    <location>
        <begin position="99"/>
        <end position="108"/>
    </location>
</feature>
<dbReference type="GO" id="GO:0045892">
    <property type="term" value="P:negative regulation of DNA-templated transcription"/>
    <property type="evidence" value="ECO:0007669"/>
    <property type="project" value="TreeGrafter"/>
</dbReference>
<dbReference type="EMBL" id="PYGA01000051">
    <property type="protein sequence ID" value="PSK80860.1"/>
    <property type="molecule type" value="Genomic_DNA"/>
</dbReference>
<dbReference type="InterPro" id="IPR050679">
    <property type="entry name" value="Bact_HTH_transcr_reg"/>
</dbReference>
<dbReference type="Pfam" id="PF07702">
    <property type="entry name" value="UTRA"/>
    <property type="match status" value="1"/>
</dbReference>
<evidence type="ECO:0000256" key="3">
    <source>
        <dbReference type="ARBA" id="ARBA00023163"/>
    </source>
</evidence>
<gene>
    <name evidence="6" type="ORF">CLV63_1516</name>
</gene>
<dbReference type="PANTHER" id="PTHR44846:SF17">
    <property type="entry name" value="GNTR-FAMILY TRANSCRIPTIONAL REGULATOR"/>
    <property type="match status" value="1"/>
</dbReference>
<evidence type="ECO:0000259" key="5">
    <source>
        <dbReference type="PROSITE" id="PS50949"/>
    </source>
</evidence>
<sequence length="241" mass="25737">MAPPIKWESVSSALRAEIMAGTYAPGAPLPSIADVSTRYDIGNKTARKALNDLISQGIAVAHKGRGTYVADHPLAPFGETGPEGDALTPPHTRPDTPRPRRTHAARRRAPADAPTAGDDDLHALTTTERAPAPTDIAIILGTGGNDVPTVRRILSDDHGPVALRTHYTPDTEARADATTVVTHTSARTATAEEAGALQTSRATVVLVHDETSYRLDGPAIEYTRTAYRAETIRLSDQYQPR</sequence>
<evidence type="ECO:0000313" key="7">
    <source>
        <dbReference type="Proteomes" id="UP000240542"/>
    </source>
</evidence>
<evidence type="ECO:0000256" key="4">
    <source>
        <dbReference type="SAM" id="MobiDB-lite"/>
    </source>
</evidence>
<feature type="region of interest" description="Disordered" evidence="4">
    <location>
        <begin position="71"/>
        <end position="120"/>
    </location>
</feature>
<dbReference type="Gene3D" id="1.10.10.10">
    <property type="entry name" value="Winged helix-like DNA-binding domain superfamily/Winged helix DNA-binding domain"/>
    <property type="match status" value="1"/>
</dbReference>
<dbReference type="GO" id="GO:0003677">
    <property type="term" value="F:DNA binding"/>
    <property type="evidence" value="ECO:0007669"/>
    <property type="project" value="UniProtKB-KW"/>
</dbReference>